<organism evidence="6 7">
    <name type="scientific">Lithocarpus litseifolius</name>
    <dbReference type="NCBI Taxonomy" id="425828"/>
    <lineage>
        <taxon>Eukaryota</taxon>
        <taxon>Viridiplantae</taxon>
        <taxon>Streptophyta</taxon>
        <taxon>Embryophyta</taxon>
        <taxon>Tracheophyta</taxon>
        <taxon>Spermatophyta</taxon>
        <taxon>Magnoliopsida</taxon>
        <taxon>eudicotyledons</taxon>
        <taxon>Gunneridae</taxon>
        <taxon>Pentapetalae</taxon>
        <taxon>rosids</taxon>
        <taxon>fabids</taxon>
        <taxon>Fagales</taxon>
        <taxon>Fagaceae</taxon>
        <taxon>Lithocarpus</taxon>
    </lineage>
</organism>
<feature type="region of interest" description="Disordered" evidence="3">
    <location>
        <begin position="406"/>
        <end position="433"/>
    </location>
</feature>
<dbReference type="Pfam" id="PF24842">
    <property type="entry name" value="UFD1_N2"/>
    <property type="match status" value="1"/>
</dbReference>
<keyword evidence="2" id="KW-0833">Ubl conjugation pathway</keyword>
<reference evidence="6 7" key="1">
    <citation type="submission" date="2024-01" db="EMBL/GenBank/DDBJ databases">
        <title>A telomere-to-telomere, gap-free genome of sweet tea (Lithocarpus litseifolius).</title>
        <authorList>
            <person name="Zhou J."/>
        </authorList>
    </citation>
    <scope>NUCLEOTIDE SEQUENCE [LARGE SCALE GENOMIC DNA]</scope>
    <source>
        <strain evidence="6">Zhou-2022a</strain>
        <tissue evidence="6">Leaf</tissue>
    </source>
</reference>
<keyword evidence="7" id="KW-1185">Reference proteome</keyword>
<dbReference type="InterPro" id="IPR055418">
    <property type="entry name" value="UFD1_N2"/>
</dbReference>
<dbReference type="InterPro" id="IPR055417">
    <property type="entry name" value="UFD1_N1"/>
</dbReference>
<dbReference type="Gene3D" id="3.10.330.10">
    <property type="match status" value="1"/>
</dbReference>
<evidence type="ECO:0000313" key="7">
    <source>
        <dbReference type="Proteomes" id="UP001459277"/>
    </source>
</evidence>
<name>A0AAW2BL01_9ROSI</name>
<dbReference type="AlphaFoldDB" id="A0AAW2BL01"/>
<evidence type="ECO:0000259" key="4">
    <source>
        <dbReference type="Pfam" id="PF03152"/>
    </source>
</evidence>
<protein>
    <submittedName>
        <fullName evidence="6">Uncharacterized protein</fullName>
    </submittedName>
</protein>
<comment type="caution">
    <text evidence="6">The sequence shown here is derived from an EMBL/GenBank/DDBJ whole genome shotgun (WGS) entry which is preliminary data.</text>
</comment>
<evidence type="ECO:0000256" key="3">
    <source>
        <dbReference type="SAM" id="MobiDB-lite"/>
    </source>
</evidence>
<sequence length="433" mass="48884">MEDHTSQESDKKREQTKEITDFVHPKNEGSGDLSDKSSDESNDRDRENCDQSFHVLIGRGFFDDSSEEEDYESSSSSSSDDGDQSSLICEILGSEFFGKSSENDTDESSSEEEEEDYESSSDDSDDYADEYDASAGSFDQVYNCHPLSQIEKSLPDNGDKIIMPTSAFTHLLRLNVEYPMQFEIKNQSTGRVSHCGVLEFTGNEDCVYLPTWMMENMKLQEGDPVIMKNVRLDKGTYMKLQPHTTDFIHLPCMRDMLEDILRNFSCLTIGDTIMINHNSKKFYIDILETKPSAAINIIDTDCEVEFAPPLDYKEPEKPATKNALANDQGEQANKERKFIPFTGLARRLDGTNSTEPAVPELSSEEKEQLLGAADTRMATQPKFSSHNRAGKIVFGSQETQPMKISNDFVQAEPSKKDQQKFQPFTGKKYKLTD</sequence>
<dbReference type="Pfam" id="PF03152">
    <property type="entry name" value="UFD1_N1"/>
    <property type="match status" value="1"/>
</dbReference>
<feature type="region of interest" description="Disordered" evidence="3">
    <location>
        <begin position="310"/>
        <end position="331"/>
    </location>
</feature>
<dbReference type="GO" id="GO:0034098">
    <property type="term" value="C:VCP-NPL4-UFD1 AAA ATPase complex"/>
    <property type="evidence" value="ECO:0007669"/>
    <property type="project" value="TreeGrafter"/>
</dbReference>
<dbReference type="EMBL" id="JAZDWU010000011">
    <property type="protein sequence ID" value="KAK9986616.1"/>
    <property type="molecule type" value="Genomic_DNA"/>
</dbReference>
<dbReference type="PANTHER" id="PTHR12555">
    <property type="entry name" value="UBIQUITIN FUSION DEGRADATON PROTEIN 1"/>
    <property type="match status" value="1"/>
</dbReference>
<comment type="similarity">
    <text evidence="1">Belongs to the UFD1 family.</text>
</comment>
<feature type="domain" description="Ubiquitin fusion degradation protein UFD1 N-terminal subdomain 1" evidence="4">
    <location>
        <begin position="138"/>
        <end position="232"/>
    </location>
</feature>
<feature type="compositionally biased region" description="Basic and acidic residues" evidence="3">
    <location>
        <begin position="1"/>
        <end position="49"/>
    </location>
</feature>
<accession>A0AAW2BL01</accession>
<feature type="region of interest" description="Disordered" evidence="3">
    <location>
        <begin position="98"/>
        <end position="131"/>
    </location>
</feature>
<proteinExistence type="inferred from homology"/>
<dbReference type="InterPro" id="IPR042299">
    <property type="entry name" value="Ufd1-like_Nn"/>
</dbReference>
<evidence type="ECO:0000256" key="1">
    <source>
        <dbReference type="ARBA" id="ARBA00006043"/>
    </source>
</evidence>
<feature type="region of interest" description="Disordered" evidence="3">
    <location>
        <begin position="1"/>
        <end position="85"/>
    </location>
</feature>
<dbReference type="GO" id="GO:0006511">
    <property type="term" value="P:ubiquitin-dependent protein catabolic process"/>
    <property type="evidence" value="ECO:0007669"/>
    <property type="project" value="InterPro"/>
</dbReference>
<dbReference type="Gene3D" id="2.40.40.50">
    <property type="entry name" value="Ubiquitin fusion degradation protein UFD1, N-terminal domain"/>
    <property type="match status" value="1"/>
</dbReference>
<evidence type="ECO:0000259" key="5">
    <source>
        <dbReference type="Pfam" id="PF24842"/>
    </source>
</evidence>
<evidence type="ECO:0000313" key="6">
    <source>
        <dbReference type="EMBL" id="KAK9986616.1"/>
    </source>
</evidence>
<dbReference type="GO" id="GO:0036503">
    <property type="term" value="P:ERAD pathway"/>
    <property type="evidence" value="ECO:0007669"/>
    <property type="project" value="TreeGrafter"/>
</dbReference>
<evidence type="ECO:0000256" key="2">
    <source>
        <dbReference type="ARBA" id="ARBA00022786"/>
    </source>
</evidence>
<dbReference type="GO" id="GO:0031593">
    <property type="term" value="F:polyubiquitin modification-dependent protein binding"/>
    <property type="evidence" value="ECO:0007669"/>
    <property type="project" value="TreeGrafter"/>
</dbReference>
<feature type="compositionally biased region" description="Acidic residues" evidence="3">
    <location>
        <begin position="103"/>
        <end position="131"/>
    </location>
</feature>
<feature type="domain" description="Ubiquitin fusion degradation protein UFD1 N-terminal subdomain 2" evidence="5">
    <location>
        <begin position="234"/>
        <end position="309"/>
    </location>
</feature>
<gene>
    <name evidence="6" type="ORF">SO802_031567</name>
</gene>
<dbReference type="InterPro" id="IPR004854">
    <property type="entry name" value="Ufd1-like"/>
</dbReference>
<dbReference type="Proteomes" id="UP001459277">
    <property type="component" value="Unassembled WGS sequence"/>
</dbReference>
<dbReference type="PANTHER" id="PTHR12555:SF21">
    <property type="entry name" value="UBIQUITIN FUSION DEGRADATION PROTEIN 1 HOMOLOG"/>
    <property type="match status" value="1"/>
</dbReference>